<feature type="domain" description="ANTAR" evidence="1">
    <location>
        <begin position="2"/>
        <end position="63"/>
    </location>
</feature>
<gene>
    <name evidence="2" type="ORF">F9L07_19930</name>
</gene>
<comment type="caution">
    <text evidence="2">The sequence shown here is derived from an EMBL/GenBank/DDBJ whole genome shotgun (WGS) entry which is preliminary data.</text>
</comment>
<evidence type="ECO:0000313" key="3">
    <source>
        <dbReference type="Proteomes" id="UP000449906"/>
    </source>
</evidence>
<protein>
    <submittedName>
        <fullName evidence="2">ANTAR domain-containing protein</fullName>
    </submittedName>
</protein>
<dbReference type="InterPro" id="IPR036388">
    <property type="entry name" value="WH-like_DNA-bd_sf"/>
</dbReference>
<dbReference type="InterPro" id="IPR005561">
    <property type="entry name" value="ANTAR"/>
</dbReference>
<proteinExistence type="predicted"/>
<reference evidence="2 3" key="1">
    <citation type="submission" date="2019-09" db="EMBL/GenBank/DDBJ databases">
        <title>Pimelobacter sp. isolated from Paulinella.</title>
        <authorList>
            <person name="Jeong S.E."/>
        </authorList>
    </citation>
    <scope>NUCLEOTIDE SEQUENCE [LARGE SCALE GENOMIC DNA]</scope>
    <source>
        <strain evidence="2 3">Pch-N</strain>
    </source>
</reference>
<organism evidence="2 3">
    <name type="scientific">Nocardioides simplex</name>
    <name type="common">Arthrobacter simplex</name>
    <dbReference type="NCBI Taxonomy" id="2045"/>
    <lineage>
        <taxon>Bacteria</taxon>
        <taxon>Bacillati</taxon>
        <taxon>Actinomycetota</taxon>
        <taxon>Actinomycetes</taxon>
        <taxon>Propionibacteriales</taxon>
        <taxon>Nocardioidaceae</taxon>
        <taxon>Pimelobacter</taxon>
    </lineage>
</organism>
<dbReference type="AlphaFoldDB" id="A0A7J5DVL3"/>
<dbReference type="GO" id="GO:0003723">
    <property type="term" value="F:RNA binding"/>
    <property type="evidence" value="ECO:0007669"/>
    <property type="project" value="InterPro"/>
</dbReference>
<dbReference type="Gene3D" id="1.10.10.10">
    <property type="entry name" value="Winged helix-like DNA-binding domain superfamily/Winged helix DNA-binding domain"/>
    <property type="match status" value="1"/>
</dbReference>
<dbReference type="SUPFAM" id="SSF52172">
    <property type="entry name" value="CheY-like"/>
    <property type="match status" value="1"/>
</dbReference>
<evidence type="ECO:0000313" key="2">
    <source>
        <dbReference type="EMBL" id="KAB2809312.1"/>
    </source>
</evidence>
<dbReference type="Proteomes" id="UP000449906">
    <property type="component" value="Unassembled WGS sequence"/>
</dbReference>
<name>A0A7J5DVL3_NOCSI</name>
<dbReference type="Pfam" id="PF03861">
    <property type="entry name" value="ANTAR"/>
    <property type="match status" value="1"/>
</dbReference>
<dbReference type="SMART" id="SM01012">
    <property type="entry name" value="ANTAR"/>
    <property type="match status" value="1"/>
</dbReference>
<dbReference type="InterPro" id="IPR011006">
    <property type="entry name" value="CheY-like_superfamily"/>
</dbReference>
<sequence>MALGRARHEHQLNESVASRQAIGTAVGIIMERYRIPEDRAFQFLVRASSTSNIKLRAIAQEIVDSATEQFLGEKS</sequence>
<dbReference type="PROSITE" id="PS50921">
    <property type="entry name" value="ANTAR"/>
    <property type="match status" value="1"/>
</dbReference>
<accession>A0A7J5DVL3</accession>
<dbReference type="EMBL" id="WBVM01000002">
    <property type="protein sequence ID" value="KAB2809312.1"/>
    <property type="molecule type" value="Genomic_DNA"/>
</dbReference>
<evidence type="ECO:0000259" key="1">
    <source>
        <dbReference type="PROSITE" id="PS50921"/>
    </source>
</evidence>